<dbReference type="Pfam" id="PF25469">
    <property type="entry name" value="WHD_NWD1"/>
    <property type="match status" value="1"/>
</dbReference>
<feature type="non-terminal residue" evidence="7">
    <location>
        <position position="1"/>
    </location>
</feature>
<dbReference type="InterPro" id="IPR057588">
    <property type="entry name" value="NWD1/2-like_WH"/>
</dbReference>
<dbReference type="InterPro" id="IPR015943">
    <property type="entry name" value="WD40/YVTN_repeat-like_dom_sf"/>
</dbReference>
<keyword evidence="2" id="KW-0677">Repeat</keyword>
<dbReference type="InterPro" id="IPR025139">
    <property type="entry name" value="DUF4062"/>
</dbReference>
<dbReference type="Gene3D" id="3.40.50.300">
    <property type="entry name" value="P-loop containing nucleotide triphosphate hydrolases"/>
    <property type="match status" value="1"/>
</dbReference>
<comment type="caution">
    <text evidence="7">The sequence shown here is derived from an EMBL/GenBank/DDBJ whole genome shotgun (WGS) entry which is preliminary data.</text>
</comment>
<dbReference type="SUPFAM" id="SSF52540">
    <property type="entry name" value="P-loop containing nucleoside triphosphate hydrolases"/>
    <property type="match status" value="1"/>
</dbReference>
<sequence>MTATSMKETLGLDLLKGHASGISELRSNVVRVFISSTFSDMSSERDALLEKAYPELQVYCQSLGLVFEVVDMRWGVRDTIVVDHMTTELCLQEIQSCRRVSVGPTFTALVGNRYGYRPIPRVIRDEEFELLLSKLHPDGDAVKLLSQWFWKDENSVPPVYILQPITTHLRHYDDNSPESQLQRERDIRAWQTTEAQLSRLLRAAAAQAETDGDFTQEQKHRFFKSVTEWEIEQGMLEAQKNETYAVLFLRELPNLSRTNSQESVSQFIDVTRDGLVDLEAQELLSSLKARILSFCSGQLNVHSVQLSKGAIDPQRQEHAKYLQSLCKQFVSQMKQQISRRAAQTMGEKEWGWLLREITHHIVLSLAKCAVFCGRGNLLNTICKAIQDSNNSHHGPLIVYGPSGIGKTAIMCKLAQEVYCVLGSGAAVVLRLLGTSPLSSEIDSVLKTICFQICGAFGLPFPTTQTANTYEDLVRFFHRTLDAVSQQNEPLVLILDSLDQLSPSNNAHKLHWLPKEIPPNVHLIVSTLEKGYSILEVLRGVILEPQSFFKVEQLSRDQGGEVIDSYMSAVKRCLTPAQRELVLQSFSHCGHPLLMKLTLDAAKQWTSYTPLSELRVASTTQEAVSLLFERLEKQHGEQLVSHALGYIVLSKRGLTEAELQDVLSLDDAVLADIYQYWPPPNCEIIRLPPLLWTRLRHDLAEYLVERQSDGTRVLGLYHRQFIEMVQKRYLSAERRSRSHSILSEFFLGTWSQGNRKPVLLPSLKTSLSADRKVSPQPLWFTKHVANRRKLQELPYHLLHAGRWEELQQEVIGNTDWLCCKTLTWGIAGVIEDLSMCTEHSDSPELQLIRDTCLLLKPTLDFIEGQMDPSLFYTEVFSRLCCFADSYPSLIGRLCVQCQDWFSGCKNPILIPQCGFFQAPGGPLKTTLTGFQKGVTVMDLCAEKGLLIVGSEEGRMIVWSLLDTEVVHTLIGHTAEVQSVKVLDKGARCLSASRDSTLRLWDLLSGKQIYCINEGQFGAPVCTQRHVTEQRGVIYSTSGSQMSAWHLETAELLFHIEGGDAAVFAVLQGKGAAVVSLSDEGVLTLWDSTTGLKQRACSLTDDLKLTWTCVLPLRTCGRVVAGSREGSVYLVSEDGRCSVANVSSSVSFLAVSDDETVLCAGYAKHIAMFRVTADSMERFLAHSFEHEDIVLTAAIAENRSVVVTGSLDETIRVWCLSQGLLLDSFTGMGAAVTALALLQDTVVSASRSAYYLKLWQLDYSRGHKTKAPFPGRGLLPTLSHSGDFVYFLRPGDRREVVVWDCQSGRCSEERAVSAEVSCLEVAQSRQLLFCGLQTGTVLIYPLGFGPEAMCIPPPESLSPVLCLAVSKREDRLAVAYEDAICVFEISPGDAYPTVERALGKLPLPGPGRPSALSCAAVLSDCRVLYGADSGQVWLRDLGGSETVALEEHRTKVTCIAVSNSEEFSLIGSQDSIQRLWRLSPLLLDHEMNYKGFFFEGILCAVFSEDDRYVFTGSQDRTIKVWETSSGNYGFFNLLFQCSCTPIVAWADGFAAISQLGFVIKERFRCPESIDPQYDPLRNVRAQCEVTSRKTAASLPLSSGTAAGLRAQHRRREPKSRNSQMCALF</sequence>
<dbReference type="InterPro" id="IPR019775">
    <property type="entry name" value="WD40_repeat_CS"/>
</dbReference>
<keyword evidence="8" id="KW-1185">Reference proteome</keyword>
<dbReference type="SMART" id="SM00320">
    <property type="entry name" value="WD40"/>
    <property type="match status" value="10"/>
</dbReference>
<dbReference type="InterPro" id="IPR027417">
    <property type="entry name" value="P-loop_NTPase"/>
</dbReference>
<dbReference type="InterPro" id="IPR043365">
    <property type="entry name" value="NWD1"/>
</dbReference>
<dbReference type="InterPro" id="IPR001680">
    <property type="entry name" value="WD40_rpt"/>
</dbReference>
<name>A0A8J7TB74_ATRSP</name>
<feature type="repeat" description="WD" evidence="3">
    <location>
        <begin position="968"/>
        <end position="1009"/>
    </location>
</feature>
<dbReference type="PANTHER" id="PTHR45013">
    <property type="entry name" value="NACHT DOMAIN- AND WD REPEAT-CONTAINING PROTEIN 1"/>
    <property type="match status" value="1"/>
</dbReference>
<feature type="non-terminal residue" evidence="7">
    <location>
        <position position="1622"/>
    </location>
</feature>
<organism evidence="7 8">
    <name type="scientific">Atractosteus spatula</name>
    <name type="common">Alligator gar</name>
    <name type="synonym">Lepisosteus spatula</name>
    <dbReference type="NCBI Taxonomy" id="7917"/>
    <lineage>
        <taxon>Eukaryota</taxon>
        <taxon>Metazoa</taxon>
        <taxon>Chordata</taxon>
        <taxon>Craniata</taxon>
        <taxon>Vertebrata</taxon>
        <taxon>Euteleostomi</taxon>
        <taxon>Actinopterygii</taxon>
        <taxon>Neopterygii</taxon>
        <taxon>Holostei</taxon>
        <taxon>Semionotiformes</taxon>
        <taxon>Lepisosteidae</taxon>
        <taxon>Atractosteus</taxon>
    </lineage>
</organism>
<dbReference type="PROSITE" id="PS00678">
    <property type="entry name" value="WD_REPEATS_1"/>
    <property type="match status" value="2"/>
</dbReference>
<feature type="domain" description="NWD1/2-like winged helix-turn-helix" evidence="6">
    <location>
        <begin position="618"/>
        <end position="732"/>
    </location>
</feature>
<dbReference type="EMBL" id="JAAWVO010029010">
    <property type="protein sequence ID" value="MBN3316391.1"/>
    <property type="molecule type" value="Genomic_DNA"/>
</dbReference>
<dbReference type="PANTHER" id="PTHR45013:SF1">
    <property type="entry name" value="NACHT DOMAIN- AND WD REPEAT-CONTAINING PROTEIN 1"/>
    <property type="match status" value="1"/>
</dbReference>
<dbReference type="SUPFAM" id="SSF50978">
    <property type="entry name" value="WD40 repeat-like"/>
    <property type="match status" value="1"/>
</dbReference>
<reference evidence="7" key="1">
    <citation type="journal article" date="2021" name="Cell">
        <title>Tracing the genetic footprints of vertebrate landing in non-teleost ray-finned fishes.</title>
        <authorList>
            <person name="Bi X."/>
            <person name="Wang K."/>
            <person name="Yang L."/>
            <person name="Pan H."/>
            <person name="Jiang H."/>
            <person name="Wei Q."/>
            <person name="Fang M."/>
            <person name="Yu H."/>
            <person name="Zhu C."/>
            <person name="Cai Y."/>
            <person name="He Y."/>
            <person name="Gan X."/>
            <person name="Zeng H."/>
            <person name="Yu D."/>
            <person name="Zhu Y."/>
            <person name="Jiang H."/>
            <person name="Qiu Q."/>
            <person name="Yang H."/>
            <person name="Zhang Y.E."/>
            <person name="Wang W."/>
            <person name="Zhu M."/>
            <person name="He S."/>
            <person name="Zhang G."/>
        </authorList>
    </citation>
    <scope>NUCLEOTIDE SEQUENCE</scope>
    <source>
        <strain evidence="7">Allg_001</strain>
    </source>
</reference>
<feature type="domain" description="DUF4062" evidence="5">
    <location>
        <begin position="31"/>
        <end position="117"/>
    </location>
</feature>
<evidence type="ECO:0000256" key="1">
    <source>
        <dbReference type="ARBA" id="ARBA00022574"/>
    </source>
</evidence>
<evidence type="ECO:0000259" key="6">
    <source>
        <dbReference type="Pfam" id="PF25469"/>
    </source>
</evidence>
<evidence type="ECO:0000256" key="2">
    <source>
        <dbReference type="ARBA" id="ARBA00022737"/>
    </source>
</evidence>
<dbReference type="Proteomes" id="UP000736164">
    <property type="component" value="Unassembled WGS sequence"/>
</dbReference>
<dbReference type="Gene3D" id="1.25.40.370">
    <property type="match status" value="1"/>
</dbReference>
<feature type="repeat" description="WD" evidence="3">
    <location>
        <begin position="1443"/>
        <end position="1477"/>
    </location>
</feature>
<dbReference type="PROSITE" id="PS50294">
    <property type="entry name" value="WD_REPEATS_REGION"/>
    <property type="match status" value="2"/>
</dbReference>
<feature type="repeat" description="WD" evidence="3">
    <location>
        <begin position="1495"/>
        <end position="1525"/>
    </location>
</feature>
<evidence type="ECO:0000313" key="8">
    <source>
        <dbReference type="Proteomes" id="UP000736164"/>
    </source>
</evidence>
<evidence type="ECO:0000259" key="5">
    <source>
        <dbReference type="Pfam" id="PF13271"/>
    </source>
</evidence>
<dbReference type="Gene3D" id="2.130.10.10">
    <property type="entry name" value="YVTN repeat-like/Quinoprotein amine dehydrogenase"/>
    <property type="match status" value="4"/>
</dbReference>
<dbReference type="Pfam" id="PF13191">
    <property type="entry name" value="AAA_16"/>
    <property type="match status" value="1"/>
</dbReference>
<evidence type="ECO:0000256" key="3">
    <source>
        <dbReference type="PROSITE-ProRule" id="PRU00221"/>
    </source>
</evidence>
<dbReference type="InterPro" id="IPR011047">
    <property type="entry name" value="Quinoprotein_ADH-like_sf"/>
</dbReference>
<evidence type="ECO:0000259" key="4">
    <source>
        <dbReference type="Pfam" id="PF13191"/>
    </source>
</evidence>
<keyword evidence="1 3" id="KW-0853">WD repeat</keyword>
<dbReference type="InterPro" id="IPR020472">
    <property type="entry name" value="WD40_PAC1"/>
</dbReference>
<feature type="domain" description="Orc1-like AAA ATPase" evidence="4">
    <location>
        <begin position="371"/>
        <end position="523"/>
    </location>
</feature>
<proteinExistence type="predicted"/>
<dbReference type="PROSITE" id="PS50082">
    <property type="entry name" value="WD_REPEATS_2"/>
    <property type="match status" value="4"/>
</dbReference>
<feature type="repeat" description="WD" evidence="3">
    <location>
        <begin position="1181"/>
        <end position="1222"/>
    </location>
</feature>
<protein>
    <submittedName>
        <fullName evidence="7">NWD1 protein</fullName>
    </submittedName>
</protein>
<dbReference type="InterPro" id="IPR041664">
    <property type="entry name" value="AAA_16"/>
</dbReference>
<evidence type="ECO:0000313" key="7">
    <source>
        <dbReference type="EMBL" id="MBN3316391.1"/>
    </source>
</evidence>
<dbReference type="Pfam" id="PF00400">
    <property type="entry name" value="WD40"/>
    <property type="match status" value="3"/>
</dbReference>
<gene>
    <name evidence="7" type="primary">Nwd1</name>
    <name evidence="7" type="ORF">GTO95_0017475</name>
</gene>
<accession>A0A8J7TB74</accession>
<dbReference type="InterPro" id="IPR036322">
    <property type="entry name" value="WD40_repeat_dom_sf"/>
</dbReference>
<dbReference type="PRINTS" id="PR00320">
    <property type="entry name" value="GPROTEINBRPT"/>
</dbReference>
<dbReference type="Pfam" id="PF13271">
    <property type="entry name" value="DUF4062"/>
    <property type="match status" value="1"/>
</dbReference>
<dbReference type="SUPFAM" id="SSF50998">
    <property type="entry name" value="Quinoprotein alcohol dehydrogenase-like"/>
    <property type="match status" value="1"/>
</dbReference>